<sequence length="11" mass="1352">MTQHFLRPGKH</sequence>
<protein>
    <submittedName>
        <fullName evidence="1">Uncharacterized protein</fullName>
    </submittedName>
</protein>
<proteinExistence type="predicted"/>
<evidence type="ECO:0000313" key="1">
    <source>
        <dbReference type="EMBL" id="JAD97274.1"/>
    </source>
</evidence>
<organism evidence="1">
    <name type="scientific">Arundo donax</name>
    <name type="common">Giant reed</name>
    <name type="synonym">Donax arundinaceus</name>
    <dbReference type="NCBI Taxonomy" id="35708"/>
    <lineage>
        <taxon>Eukaryota</taxon>
        <taxon>Viridiplantae</taxon>
        <taxon>Streptophyta</taxon>
        <taxon>Embryophyta</taxon>
        <taxon>Tracheophyta</taxon>
        <taxon>Spermatophyta</taxon>
        <taxon>Magnoliopsida</taxon>
        <taxon>Liliopsida</taxon>
        <taxon>Poales</taxon>
        <taxon>Poaceae</taxon>
        <taxon>PACMAD clade</taxon>
        <taxon>Arundinoideae</taxon>
        <taxon>Arundineae</taxon>
        <taxon>Arundo</taxon>
    </lineage>
</organism>
<reference evidence="1" key="1">
    <citation type="submission" date="2014-09" db="EMBL/GenBank/DDBJ databases">
        <authorList>
            <person name="Magalhaes I.L.F."/>
            <person name="Oliveira U."/>
            <person name="Santos F.R."/>
            <person name="Vidigal T.H.D.A."/>
            <person name="Brescovit A.D."/>
            <person name="Santos A.J."/>
        </authorList>
    </citation>
    <scope>NUCLEOTIDE SEQUENCE</scope>
    <source>
        <tissue evidence="1">Shoot tissue taken approximately 20 cm above the soil surface</tissue>
    </source>
</reference>
<name>A0A0A9E940_ARUDO</name>
<reference evidence="1" key="2">
    <citation type="journal article" date="2015" name="Data Brief">
        <title>Shoot transcriptome of the giant reed, Arundo donax.</title>
        <authorList>
            <person name="Barrero R.A."/>
            <person name="Guerrero F.D."/>
            <person name="Moolhuijzen P."/>
            <person name="Goolsby J.A."/>
            <person name="Tidwell J."/>
            <person name="Bellgard S.E."/>
            <person name="Bellgard M.I."/>
        </authorList>
    </citation>
    <scope>NUCLEOTIDE SEQUENCE</scope>
    <source>
        <tissue evidence="1">Shoot tissue taken approximately 20 cm above the soil surface</tissue>
    </source>
</reference>
<accession>A0A0A9E940</accession>
<dbReference type="EMBL" id="GBRH01200621">
    <property type="protein sequence ID" value="JAD97274.1"/>
    <property type="molecule type" value="Transcribed_RNA"/>
</dbReference>